<organism evidence="1 2">
    <name type="scientific">Dermatophagoides pteronyssinus</name>
    <name type="common">European house dust mite</name>
    <dbReference type="NCBI Taxonomy" id="6956"/>
    <lineage>
        <taxon>Eukaryota</taxon>
        <taxon>Metazoa</taxon>
        <taxon>Ecdysozoa</taxon>
        <taxon>Arthropoda</taxon>
        <taxon>Chelicerata</taxon>
        <taxon>Arachnida</taxon>
        <taxon>Acari</taxon>
        <taxon>Acariformes</taxon>
        <taxon>Sarcoptiformes</taxon>
        <taxon>Astigmata</taxon>
        <taxon>Psoroptidia</taxon>
        <taxon>Analgoidea</taxon>
        <taxon>Pyroglyphidae</taxon>
        <taxon>Dermatophagoidinae</taxon>
        <taxon>Dermatophagoides</taxon>
    </lineage>
</organism>
<protein>
    <submittedName>
        <fullName evidence="1">Uncharacterized protein</fullName>
    </submittedName>
</protein>
<comment type="caution">
    <text evidence="1">The sequence shown here is derived from an EMBL/GenBank/DDBJ whole genome shotgun (WGS) entry which is preliminary data.</text>
</comment>
<reference evidence="1 2" key="1">
    <citation type="journal article" date="2018" name="J. Allergy Clin. Immunol.">
        <title>High-quality assembly of Dermatophagoides pteronyssinus genome and transcriptome reveals a wide range of novel allergens.</title>
        <authorList>
            <person name="Liu X.Y."/>
            <person name="Yang K.Y."/>
            <person name="Wang M.Q."/>
            <person name="Kwok J.S."/>
            <person name="Zeng X."/>
            <person name="Yang Z."/>
            <person name="Xiao X.J."/>
            <person name="Lau C.P."/>
            <person name="Li Y."/>
            <person name="Huang Z.M."/>
            <person name="Ba J.G."/>
            <person name="Yim A.K."/>
            <person name="Ouyang C.Y."/>
            <person name="Ngai S.M."/>
            <person name="Chan T.F."/>
            <person name="Leung E.L."/>
            <person name="Liu L."/>
            <person name="Liu Z.G."/>
            <person name="Tsui S.K."/>
        </authorList>
    </citation>
    <scope>NUCLEOTIDE SEQUENCE [LARGE SCALE GENOMIC DNA]</scope>
    <source>
        <strain evidence="1">Derp</strain>
    </source>
</reference>
<accession>A0ABQ8JSS7</accession>
<name>A0ABQ8JSS7_DERPT</name>
<dbReference type="EMBL" id="NJHN03000017">
    <property type="protein sequence ID" value="KAH9425663.1"/>
    <property type="molecule type" value="Genomic_DNA"/>
</dbReference>
<dbReference type="PROSITE" id="PS51257">
    <property type="entry name" value="PROKAR_LIPOPROTEIN"/>
    <property type="match status" value="1"/>
</dbReference>
<evidence type="ECO:0000313" key="1">
    <source>
        <dbReference type="EMBL" id="KAH9425663.1"/>
    </source>
</evidence>
<gene>
    <name evidence="1" type="ORF">DERP_004879</name>
</gene>
<dbReference type="Proteomes" id="UP000887458">
    <property type="component" value="Unassembled WGS sequence"/>
</dbReference>
<sequence length="87" mass="8957">MLLCGGRQSLTPDCMFGSISGMLSSSCGMSVGCSSGEAVPLFSTGSTSVSGTDCGVGSESIWLVFAIDMAIDDEGAIEYPFTRSIRK</sequence>
<reference evidence="1 2" key="2">
    <citation type="journal article" date="2022" name="Mol. Biol. Evol.">
        <title>Comparative Genomics Reveals Insights into the Divergent Evolution of Astigmatic Mites and Household Pest Adaptations.</title>
        <authorList>
            <person name="Xiong Q."/>
            <person name="Wan A.T."/>
            <person name="Liu X."/>
            <person name="Fung C.S."/>
            <person name="Xiao X."/>
            <person name="Malainual N."/>
            <person name="Hou J."/>
            <person name="Wang L."/>
            <person name="Wang M."/>
            <person name="Yang K.Y."/>
            <person name="Cui Y."/>
            <person name="Leung E.L."/>
            <person name="Nong W."/>
            <person name="Shin S.K."/>
            <person name="Au S.W."/>
            <person name="Jeong K.Y."/>
            <person name="Chew F.T."/>
            <person name="Hui J.H."/>
            <person name="Leung T.F."/>
            <person name="Tungtrongchitr A."/>
            <person name="Zhong N."/>
            <person name="Liu Z."/>
            <person name="Tsui S.K."/>
        </authorList>
    </citation>
    <scope>NUCLEOTIDE SEQUENCE [LARGE SCALE GENOMIC DNA]</scope>
    <source>
        <strain evidence="1">Derp</strain>
    </source>
</reference>
<proteinExistence type="predicted"/>
<evidence type="ECO:0000313" key="2">
    <source>
        <dbReference type="Proteomes" id="UP000887458"/>
    </source>
</evidence>
<keyword evidence="2" id="KW-1185">Reference proteome</keyword>